<reference evidence="2" key="1">
    <citation type="submission" date="2016-10" db="EMBL/GenBank/DDBJ databases">
        <authorList>
            <person name="Varghese N."/>
            <person name="Submissions S."/>
        </authorList>
    </citation>
    <scope>NUCLEOTIDE SEQUENCE [LARGE SCALE GENOMIC DNA]</scope>
    <source>
        <strain evidence="2">DSM 11578</strain>
    </source>
</reference>
<name>A0A1I3VIX8_9GAMM</name>
<dbReference type="Proteomes" id="UP000198924">
    <property type="component" value="Unassembled WGS sequence"/>
</dbReference>
<dbReference type="EMBL" id="FOSH01000003">
    <property type="protein sequence ID" value="SFJ95384.1"/>
    <property type="molecule type" value="Genomic_DNA"/>
</dbReference>
<gene>
    <name evidence="1" type="ORF">SAMN04488079_10367</name>
</gene>
<dbReference type="STRING" id="45496.SAMN04488079_10367"/>
<protein>
    <submittedName>
        <fullName evidence="1">Uncharacterized protein</fullName>
    </submittedName>
</protein>
<organism evidence="1 2">
    <name type="scientific">Methylophaga sulfidovorans</name>
    <dbReference type="NCBI Taxonomy" id="45496"/>
    <lineage>
        <taxon>Bacteria</taxon>
        <taxon>Pseudomonadati</taxon>
        <taxon>Pseudomonadota</taxon>
        <taxon>Gammaproteobacteria</taxon>
        <taxon>Thiotrichales</taxon>
        <taxon>Piscirickettsiaceae</taxon>
        <taxon>Methylophaga</taxon>
    </lineage>
</organism>
<proteinExistence type="predicted"/>
<dbReference type="AlphaFoldDB" id="A0A1I3VIX8"/>
<dbReference type="OrthoDB" id="5750169at2"/>
<evidence type="ECO:0000313" key="2">
    <source>
        <dbReference type="Proteomes" id="UP000198924"/>
    </source>
</evidence>
<sequence length="696" mass="77224">MKKAFFIVVLIAIAGLGIWKYKQEQSSPSAILQYVPEDTAFYMGGTMNKSLSEFLADSPILGFSPSEKRALNEIQSELLTADTPAAKFLNALLTDYNEKTDGTYGAFADYFGLASEGDYATYLHGLIPVINMPIADKQKVVTLFKTISEKAGVSFQEKTIGKQSVLSWVIDKKNLQLVLATTDSSAVLTIITPKDTETDIDERLAQKPVPVSFAHTLADIRQQQDYTDDLVFMFDIEKLMKGLFTADDSRASKDFKRYFSDTPLAQKSLNDPNAQLCQADTLKLISHVPRVLMGYNDMQVKGNQLIAKVSALLEINNDMVMSVLDSLQGHIPNHVLNPNDKISSMGLALDMDNLTPGVTKLWTAFTNAEFSCPDLQEAQLKSKQMSPMVLGAFTGMAQGIKGTGLSLFDLKLDADSELPLKLDFLFSIETTNPTGILSLLQMVPELANIGIPEDGSEVALELPLPVEFPVYAAIKGSHVVVYSGEKGKQALNAITSEDLTPNALGFSSSMNYTKLVELIESTDFSELPGTSMEGCMEMYSALDTLRGMDMQLSYQTTVRERGLGLEGDITFNKPQLKISDIDIKGQWKTAYLDETCHWVSDGAEQWNEDGTGSYKESSDTASCDLYKSHYQWEKNGRTLTLTDISAPQYRDSCQDEWLQEENKETLVCEMINIKEDSFQCLYFIDGSEPFIYQYTR</sequence>
<accession>A0A1I3VIX8</accession>
<evidence type="ECO:0000313" key="1">
    <source>
        <dbReference type="EMBL" id="SFJ95384.1"/>
    </source>
</evidence>
<dbReference type="RefSeq" id="WP_091711701.1">
    <property type="nucleotide sequence ID" value="NZ_FOSH01000003.1"/>
</dbReference>
<keyword evidence="2" id="KW-1185">Reference proteome</keyword>